<reference evidence="4 5" key="1">
    <citation type="journal article" date="2017" name="Int. J. Syst. Evol. Microbiol.">
        <title>Arachidicoccus ginsenosidivorans sp. nov., with ginsenoside-converting activity isolated from ginseng cultivating soil.</title>
        <authorList>
            <person name="Siddiqi M.Z."/>
            <person name="Aslam Z."/>
            <person name="Im W.T."/>
        </authorList>
    </citation>
    <scope>NUCLEOTIDE SEQUENCE [LARGE SCALE GENOMIC DNA]</scope>
    <source>
        <strain evidence="4 5">Gsoil 809</strain>
    </source>
</reference>
<evidence type="ECO:0000256" key="3">
    <source>
        <dbReference type="RuleBase" id="RU000363"/>
    </source>
</evidence>
<evidence type="ECO:0000256" key="2">
    <source>
        <dbReference type="ARBA" id="ARBA00023002"/>
    </source>
</evidence>
<dbReference type="PANTHER" id="PTHR43976">
    <property type="entry name" value="SHORT CHAIN DEHYDROGENASE"/>
    <property type="match status" value="1"/>
</dbReference>
<dbReference type="GO" id="GO:0016491">
    <property type="term" value="F:oxidoreductase activity"/>
    <property type="evidence" value="ECO:0007669"/>
    <property type="project" value="UniProtKB-KW"/>
</dbReference>
<dbReference type="SUPFAM" id="SSF51735">
    <property type="entry name" value="NAD(P)-binding Rossmann-fold domains"/>
    <property type="match status" value="1"/>
</dbReference>
<dbReference type="Pfam" id="PF00106">
    <property type="entry name" value="adh_short"/>
    <property type="match status" value="1"/>
</dbReference>
<dbReference type="InterPro" id="IPR002347">
    <property type="entry name" value="SDR_fam"/>
</dbReference>
<evidence type="ECO:0000313" key="5">
    <source>
        <dbReference type="Proteomes" id="UP000321291"/>
    </source>
</evidence>
<dbReference type="PANTHER" id="PTHR43976:SF16">
    <property type="entry name" value="SHORT-CHAIN DEHYDROGENASE_REDUCTASE FAMILY PROTEIN"/>
    <property type="match status" value="1"/>
</dbReference>
<dbReference type="CDD" id="cd05374">
    <property type="entry name" value="17beta-HSD-like_SDR_c"/>
    <property type="match status" value="1"/>
</dbReference>
<protein>
    <submittedName>
        <fullName evidence="4">SDR family oxidoreductase</fullName>
    </submittedName>
</protein>
<proteinExistence type="inferred from homology"/>
<dbReference type="OrthoDB" id="1235794at2"/>
<dbReference type="InterPro" id="IPR051911">
    <property type="entry name" value="SDR_oxidoreductase"/>
</dbReference>
<dbReference type="AlphaFoldDB" id="A0A5B8VN99"/>
<keyword evidence="5" id="KW-1185">Reference proteome</keyword>
<gene>
    <name evidence="4" type="ORF">FSB73_16075</name>
</gene>
<name>A0A5B8VN99_9BACT</name>
<dbReference type="EMBL" id="CP042434">
    <property type="protein sequence ID" value="QEC72970.1"/>
    <property type="molecule type" value="Genomic_DNA"/>
</dbReference>
<dbReference type="Gene3D" id="3.40.50.720">
    <property type="entry name" value="NAD(P)-binding Rossmann-like Domain"/>
    <property type="match status" value="1"/>
</dbReference>
<dbReference type="Proteomes" id="UP000321291">
    <property type="component" value="Chromosome"/>
</dbReference>
<accession>A0A5B8VN99</accession>
<comment type="similarity">
    <text evidence="1 3">Belongs to the short-chain dehydrogenases/reductases (SDR) family.</text>
</comment>
<dbReference type="PRINTS" id="PR00080">
    <property type="entry name" value="SDRFAMILY"/>
</dbReference>
<evidence type="ECO:0000256" key="1">
    <source>
        <dbReference type="ARBA" id="ARBA00006484"/>
    </source>
</evidence>
<keyword evidence="2" id="KW-0560">Oxidoreductase</keyword>
<organism evidence="4 5">
    <name type="scientific">Arachidicoccus ginsenosidivorans</name>
    <dbReference type="NCBI Taxonomy" id="496057"/>
    <lineage>
        <taxon>Bacteria</taxon>
        <taxon>Pseudomonadati</taxon>
        <taxon>Bacteroidota</taxon>
        <taxon>Chitinophagia</taxon>
        <taxon>Chitinophagales</taxon>
        <taxon>Chitinophagaceae</taxon>
        <taxon>Arachidicoccus</taxon>
    </lineage>
</organism>
<sequence length="291" mass="31575">MESKVWFITGSSKGLGKSLTLAILNKGDQVIATARRLSDLDYLDDYPAVNILKLKLDVKDTKKIHQAVSMGIDHFGQIDVLVNNAGFGITGAAESFSDDQVRDQLETNLYAPIELSRAVIPHMRRQGSGHILQISSIGGRVASTGLSIYQAAKFGLSGFSEALHKEVAPLGITVMAIEPGGIKTEWSGSSMSYADSPEVYHAVQSRISFFKNGNFVPVGDPDKMATVLMDLIDHPQPPVHLVLGSDAVGILQNGLSVRTEELKQWLSVSVSTDADQDEQINFIENQPWAVK</sequence>
<evidence type="ECO:0000313" key="4">
    <source>
        <dbReference type="EMBL" id="QEC72970.1"/>
    </source>
</evidence>
<dbReference type="InterPro" id="IPR036291">
    <property type="entry name" value="NAD(P)-bd_dom_sf"/>
</dbReference>
<dbReference type="PRINTS" id="PR00081">
    <property type="entry name" value="GDHRDH"/>
</dbReference>
<dbReference type="RefSeq" id="WP_146784432.1">
    <property type="nucleotide sequence ID" value="NZ_CP042434.1"/>
</dbReference>
<dbReference type="KEGG" id="agi:FSB73_16075"/>